<feature type="compositionally biased region" description="Low complexity" evidence="1">
    <location>
        <begin position="47"/>
        <end position="67"/>
    </location>
</feature>
<comment type="caution">
    <text evidence="2">The sequence shown here is derived from an EMBL/GenBank/DDBJ whole genome shotgun (WGS) entry which is preliminary data.</text>
</comment>
<feature type="region of interest" description="Disordered" evidence="1">
    <location>
        <begin position="800"/>
        <end position="819"/>
    </location>
</feature>
<feature type="region of interest" description="Disordered" evidence="1">
    <location>
        <begin position="484"/>
        <end position="545"/>
    </location>
</feature>
<feature type="compositionally biased region" description="Pro residues" evidence="1">
    <location>
        <begin position="889"/>
        <end position="911"/>
    </location>
</feature>
<organism evidence="2 3">
    <name type="scientific">Gonium pectorale</name>
    <name type="common">Green alga</name>
    <dbReference type="NCBI Taxonomy" id="33097"/>
    <lineage>
        <taxon>Eukaryota</taxon>
        <taxon>Viridiplantae</taxon>
        <taxon>Chlorophyta</taxon>
        <taxon>core chlorophytes</taxon>
        <taxon>Chlorophyceae</taxon>
        <taxon>CS clade</taxon>
        <taxon>Chlamydomonadales</taxon>
        <taxon>Volvocaceae</taxon>
        <taxon>Gonium</taxon>
    </lineage>
</organism>
<feature type="region of interest" description="Disordered" evidence="1">
    <location>
        <begin position="1962"/>
        <end position="2007"/>
    </location>
</feature>
<feature type="compositionally biased region" description="Low complexity" evidence="1">
    <location>
        <begin position="512"/>
        <end position="524"/>
    </location>
</feature>
<dbReference type="OrthoDB" id="552166at2759"/>
<feature type="compositionally biased region" description="Low complexity" evidence="1">
    <location>
        <begin position="1797"/>
        <end position="1823"/>
    </location>
</feature>
<feature type="region of interest" description="Disordered" evidence="1">
    <location>
        <begin position="1199"/>
        <end position="1251"/>
    </location>
</feature>
<feature type="compositionally biased region" description="Acidic residues" evidence="1">
    <location>
        <begin position="1224"/>
        <end position="1237"/>
    </location>
</feature>
<feature type="region of interest" description="Disordered" evidence="1">
    <location>
        <begin position="1769"/>
        <end position="1823"/>
    </location>
</feature>
<evidence type="ECO:0000256" key="1">
    <source>
        <dbReference type="SAM" id="MobiDB-lite"/>
    </source>
</evidence>
<evidence type="ECO:0000313" key="3">
    <source>
        <dbReference type="Proteomes" id="UP000075714"/>
    </source>
</evidence>
<feature type="compositionally biased region" description="Low complexity" evidence="1">
    <location>
        <begin position="1626"/>
        <end position="1653"/>
    </location>
</feature>
<feature type="compositionally biased region" description="Basic and acidic residues" evidence="1">
    <location>
        <begin position="1591"/>
        <end position="1603"/>
    </location>
</feature>
<feature type="compositionally biased region" description="Low complexity" evidence="1">
    <location>
        <begin position="1501"/>
        <end position="1510"/>
    </location>
</feature>
<feature type="region of interest" description="Disordered" evidence="1">
    <location>
        <begin position="1452"/>
        <end position="1510"/>
    </location>
</feature>
<feature type="region of interest" description="Disordered" evidence="1">
    <location>
        <begin position="887"/>
        <end position="998"/>
    </location>
</feature>
<accession>A0A150G4A0</accession>
<feature type="compositionally biased region" description="Low complexity" evidence="1">
    <location>
        <begin position="534"/>
        <end position="543"/>
    </location>
</feature>
<feature type="compositionally biased region" description="Low complexity" evidence="1">
    <location>
        <begin position="1026"/>
        <end position="1043"/>
    </location>
</feature>
<feature type="compositionally biased region" description="Low complexity" evidence="1">
    <location>
        <begin position="696"/>
        <end position="707"/>
    </location>
</feature>
<proteinExistence type="predicted"/>
<feature type="compositionally biased region" description="Low complexity" evidence="1">
    <location>
        <begin position="912"/>
        <end position="946"/>
    </location>
</feature>
<feature type="region of interest" description="Disordered" evidence="1">
    <location>
        <begin position="616"/>
        <end position="635"/>
    </location>
</feature>
<feature type="region of interest" description="Disordered" evidence="1">
    <location>
        <begin position="46"/>
        <end position="71"/>
    </location>
</feature>
<feature type="region of interest" description="Disordered" evidence="1">
    <location>
        <begin position="1583"/>
        <end position="1653"/>
    </location>
</feature>
<protein>
    <submittedName>
        <fullName evidence="2">Uncharacterized protein</fullName>
    </submittedName>
</protein>
<feature type="compositionally biased region" description="Low complexity" evidence="1">
    <location>
        <begin position="1477"/>
        <end position="1488"/>
    </location>
</feature>
<gene>
    <name evidence="2" type="ORF">GPECTOR_63g20</name>
</gene>
<feature type="region of interest" description="Disordered" evidence="1">
    <location>
        <begin position="692"/>
        <end position="756"/>
    </location>
</feature>
<keyword evidence="3" id="KW-1185">Reference proteome</keyword>
<dbReference type="EMBL" id="LSYV01000064">
    <property type="protein sequence ID" value="KXZ44692.1"/>
    <property type="molecule type" value="Genomic_DNA"/>
</dbReference>
<sequence>MLSHQVAMFSRPIDPSHPHSHVGPISPRVATVTAKKVVGNALRRALQPRGASAAGQPAQAPQLPRLSSGRTLPAAPELRGDWARYLAPPGRNISARSLERVSVGWYYQDAEALLSVWKAARDGEICVCRPAYFQISGHFLTGARLLRAAAAGADPSDPALDLTRLLCEPAEGLLLRLRHRPRHGDQPPGGGAAGGGGGFTEWHVVHLEGRGQPAAAGGGGGGGGGRGGELPGGAHLEGLQDFAARLTGAGAGAGAAANAGMVLQVARQMRVVDLDWYCAQPGRLPALSPLWRTFAQWAASPLPPPPTQPQPAAAAAAAAAVPASCAALEQLRSLDAEAARVLEPALRARSRFLQGPNAPALWRVQVGRLSHLAIAFCPLGASFGDGRPGRPTRVRLLLASRDKARPSGWAVTEMEPWNWFTAVSGEAAAAHHWPRRVEVALLPGQQRLLTDASKVREQNGLLWMRYRAWLEAVHLILSGGQEGGGAAAGAAGRSGAAGRGVRRRLSEDAAEASEASEGPEASDLGGPGGGAGAGPALPRPSSGVDAVEQMRRLDPGAAELVFAELQRWGAQLAGPKAPVLLRLRDAALCAAVAGASAAAGTTAGAAGAGAAKPEPAAASAAGAGGPSVGPSAPVPAAGPGGRVRYAVGFDAHMGLGEEPLLLVVDRAEEHTDAPRQCEVLTPQEWLHRCRQPEPSAAEVAEGAGTAEAAERGAGEASPVDVAAAAASDTAAAATDGPAPAGEAPPAEREEATQATAGTGVTPAAYEATAPTPAAAEAAAGAPEAVPDGMEVDTEPAAVLERKEGAESPKAEAEAAGAAQDVKAEGQMQAAASLKAAPPEPEPAVMPGWRGLLEVAMRPRKRPVADCAADADALEWVVFEGWHSALRPAEPSPPPASASAPSPAPSSAPSPAPAAHTAQAAVAPEDAAAPAAGADGPEPMDVDASGADGAGGDAGAGASRVTPSRWRKRTPQKGAGAEAAQQPGDGAALEDEPEDAEQARFRERQQALRLQLERLASAARAEREGSGPRMAAAAASGPDPGSHPLQQWASGPVPMDTDGGDWLGFPPLGGGRGPHPGHGPVRGVAAEGWLVGGDRAAVAAPSAEAAPAVPPGVAVGPPLLLAPAAPGEPPALTQLRQLDPEAGELTARALRRRHVELEGPNAPTVWCCGTLVRYGLAICPVGATYTDVLPNRLGGTPVRILYVPPPPGEGSEEEDDAGGAGAGVNDDESSSSDGEDGGEGGGAGGEGGRGRKGRRCVELLPRAWFHEAAGRAARSYRWQLRAEVALLPGEVHPREDQVQEFEGLLWVYYQHWRGCNLPAGGTAGSIREAGEDSSDRPVAPHLAAGFRGGISTVSPHAASGGQLVPASRAEAPDALSQLRCLDPTAAELVAELLSYCERPATGINAPRLWCFRLPDRVCYGLAICPRGSAFNRSRHKGTPVRIVFASAHDGTADGGGAAAASDTDSGIGSGSDDDDFRGALAAARANSARVRPEPGGAGGDEGAAAAAPDGALRSDLAKPGVWFKRASGRAVPASQATKWQSKVEVALLPWEGEGGGGEAPVKFTTVDGLRWVRYNEWRASLPVSRRGRARKNAGEGRDEPEGGERPQLSGAGQGAGHGQGERGREPSIQASAQAQASTAGNHRNTPTTTPTGPQLPAAAAAVAAAVPAAASSRAPAPAAGLPNAAGLPWAPPAMAGPPSVQAHAAAILVAVARAAATEVAARAQAPGAAAATASTSSAPAAAAPPPIPAPGSVPLPPLPAAGAAPAAAAPGAAAAGPAPGLASAPPPAAAGGLPGPEQPAGGPRAPAARAAPATGRPSLATAAGSAAASVEADLDWTPPRAVDLLRLVDPEAAAHVEAALPHRTSHTSGPDAPASQMLWRARVTGEADLPAGVEPVTIHYGVAFCPEATTYRDVLPNRLGSTPVRVLFLKSPGMKASAEAADAQGEVKQEAGEEGFATREVGRPAGAEPLAPGGAAGEPSRAAGGGRSGSAGSGTAGGASGGGGGARELMDAAPRNWYDVVSGESGKNQRWQHRVDVAIPKRGAQVTVRSDRPQAAALHGVDWVRYPEWRNRIESGSSGTKAIDAAATHDASLSTPATTKPMRRSSGPKTSGAAAAAAAAAAASGSVSGPGAASGSGAATTAPTSSAAAAAAAGGGSGRKRPPPPALDPASVLGSLPPGIATLLLDAAREPLKEVDSKRAASIAARGDGTATVLLRARCSRTSDQYRYGVAACPSGARHGDGGPGRETGVRVLFVPPDSFDAVREDAEAAPASDAAAVAALQGRMEVLTPTLFLQRCSGGAHGTYPWRSWVQVLALEETEEAKPKLELTWLSYGEWSSRFKSTSPKS</sequence>
<reference evidence="3" key="1">
    <citation type="journal article" date="2016" name="Nat. Commun.">
        <title>The Gonium pectorale genome demonstrates co-option of cell cycle regulation during the evolution of multicellularity.</title>
        <authorList>
            <person name="Hanschen E.R."/>
            <person name="Marriage T.N."/>
            <person name="Ferris P.J."/>
            <person name="Hamaji T."/>
            <person name="Toyoda A."/>
            <person name="Fujiyama A."/>
            <person name="Neme R."/>
            <person name="Noguchi H."/>
            <person name="Minakuchi Y."/>
            <person name="Suzuki M."/>
            <person name="Kawai-Toyooka H."/>
            <person name="Smith D.R."/>
            <person name="Sparks H."/>
            <person name="Anderson J."/>
            <person name="Bakaric R."/>
            <person name="Luria V."/>
            <person name="Karger A."/>
            <person name="Kirschner M.W."/>
            <person name="Durand P.M."/>
            <person name="Michod R.E."/>
            <person name="Nozaki H."/>
            <person name="Olson B.J."/>
        </authorList>
    </citation>
    <scope>NUCLEOTIDE SEQUENCE [LARGE SCALE GENOMIC DNA]</scope>
    <source>
        <strain evidence="3">NIES-2863</strain>
    </source>
</reference>
<feature type="region of interest" description="Disordered" evidence="1">
    <location>
        <begin position="211"/>
        <end position="233"/>
    </location>
</feature>
<feature type="compositionally biased region" description="Gly residues" evidence="1">
    <location>
        <begin position="216"/>
        <end position="231"/>
    </location>
</feature>
<feature type="region of interest" description="Disordered" evidence="1">
    <location>
        <begin position="2085"/>
        <end position="2112"/>
    </location>
</feature>
<name>A0A150G4A0_GONPE</name>
<dbReference type="Proteomes" id="UP000075714">
    <property type="component" value="Unassembled WGS sequence"/>
</dbReference>
<feature type="compositionally biased region" description="Gly residues" evidence="1">
    <location>
        <begin position="1982"/>
        <end position="2005"/>
    </location>
</feature>
<feature type="compositionally biased region" description="Basic and acidic residues" evidence="1">
    <location>
        <begin position="800"/>
        <end position="812"/>
    </location>
</feature>
<feature type="compositionally biased region" description="Low complexity" evidence="1">
    <location>
        <begin position="1963"/>
        <end position="1981"/>
    </location>
</feature>
<feature type="compositionally biased region" description="Low complexity" evidence="1">
    <location>
        <begin position="1769"/>
        <end position="1782"/>
    </location>
</feature>
<feature type="region of interest" description="Disordered" evidence="1">
    <location>
        <begin position="2149"/>
        <end position="2172"/>
    </location>
</feature>
<feature type="compositionally biased region" description="Low complexity" evidence="1">
    <location>
        <begin position="714"/>
        <end position="744"/>
    </location>
</feature>
<evidence type="ECO:0000313" key="2">
    <source>
        <dbReference type="EMBL" id="KXZ44692.1"/>
    </source>
</evidence>
<feature type="region of interest" description="Disordered" evidence="1">
    <location>
        <begin position="1017"/>
        <end position="1043"/>
    </location>
</feature>